<dbReference type="Proteomes" id="UP001497480">
    <property type="component" value="Unassembled WGS sequence"/>
</dbReference>
<evidence type="ECO:0000313" key="2">
    <source>
        <dbReference type="Proteomes" id="UP001497480"/>
    </source>
</evidence>
<gene>
    <name evidence="1" type="ORF">LLUT_LOCUS25537</name>
</gene>
<protein>
    <recommendedName>
        <fullName evidence="3">COX assembly mitochondrial protein</fullName>
    </recommendedName>
</protein>
<organism evidence="1 2">
    <name type="scientific">Lupinus luteus</name>
    <name type="common">European yellow lupine</name>
    <dbReference type="NCBI Taxonomy" id="3873"/>
    <lineage>
        <taxon>Eukaryota</taxon>
        <taxon>Viridiplantae</taxon>
        <taxon>Streptophyta</taxon>
        <taxon>Embryophyta</taxon>
        <taxon>Tracheophyta</taxon>
        <taxon>Spermatophyta</taxon>
        <taxon>Magnoliopsida</taxon>
        <taxon>eudicotyledons</taxon>
        <taxon>Gunneridae</taxon>
        <taxon>Pentapetalae</taxon>
        <taxon>rosids</taxon>
        <taxon>fabids</taxon>
        <taxon>Fabales</taxon>
        <taxon>Fabaceae</taxon>
        <taxon>Papilionoideae</taxon>
        <taxon>50 kb inversion clade</taxon>
        <taxon>genistoids sensu lato</taxon>
        <taxon>core genistoids</taxon>
        <taxon>Genisteae</taxon>
        <taxon>Lupinus</taxon>
    </lineage>
</organism>
<comment type="caution">
    <text evidence="1">The sequence shown here is derived from an EMBL/GenBank/DDBJ whole genome shotgun (WGS) entry which is preliminary data.</text>
</comment>
<evidence type="ECO:0000313" key="1">
    <source>
        <dbReference type="EMBL" id="CAL0324477.1"/>
    </source>
</evidence>
<dbReference type="EMBL" id="CAXHTB010000018">
    <property type="protein sequence ID" value="CAL0324477.1"/>
    <property type="molecule type" value="Genomic_DNA"/>
</dbReference>
<evidence type="ECO:0008006" key="3">
    <source>
        <dbReference type="Google" id="ProtNLM"/>
    </source>
</evidence>
<dbReference type="AlphaFoldDB" id="A0AAV1XTV8"/>
<reference evidence="1 2" key="1">
    <citation type="submission" date="2024-03" db="EMBL/GenBank/DDBJ databases">
        <authorList>
            <person name="Martinez-Hernandez J."/>
        </authorList>
    </citation>
    <scope>NUCLEOTIDE SEQUENCE [LARGE SCALE GENOMIC DNA]</scope>
</reference>
<accession>A0AAV1XTV8</accession>
<proteinExistence type="predicted"/>
<name>A0AAV1XTV8_LUPLU</name>
<keyword evidence="2" id="KW-1185">Reference proteome</keyword>
<sequence length="207" mass="23083">MSSERTCSRLQRALEECHRRVPQGPGRDSACRHLNHALANCLVSIACPHECEAVRTLCSSAGTALKRHQCQQAQLSLSLCLSSFQQSLILANAFLLEPWRFEKTNGSGGTYGTDHQLTQKNFSSWSEQHLLGMELRAFKSQALFSKDILYPFTGNVISDNHNIFVCLVDVKPRIWCGAKLCISISKGLWDATLLLIESVLISFCLLK</sequence>